<gene>
    <name evidence="2" type="ORF">OTU49_002155</name>
</gene>
<evidence type="ECO:0000313" key="3">
    <source>
        <dbReference type="Proteomes" id="UP001445076"/>
    </source>
</evidence>
<feature type="region of interest" description="Disordered" evidence="1">
    <location>
        <begin position="28"/>
        <end position="124"/>
    </location>
</feature>
<organism evidence="2 3">
    <name type="scientific">Cherax quadricarinatus</name>
    <name type="common">Australian red claw crayfish</name>
    <dbReference type="NCBI Taxonomy" id="27406"/>
    <lineage>
        <taxon>Eukaryota</taxon>
        <taxon>Metazoa</taxon>
        <taxon>Ecdysozoa</taxon>
        <taxon>Arthropoda</taxon>
        <taxon>Crustacea</taxon>
        <taxon>Multicrustacea</taxon>
        <taxon>Malacostraca</taxon>
        <taxon>Eumalacostraca</taxon>
        <taxon>Eucarida</taxon>
        <taxon>Decapoda</taxon>
        <taxon>Pleocyemata</taxon>
        <taxon>Astacidea</taxon>
        <taxon>Parastacoidea</taxon>
        <taxon>Parastacidae</taxon>
        <taxon>Cherax</taxon>
    </lineage>
</organism>
<evidence type="ECO:0000313" key="2">
    <source>
        <dbReference type="EMBL" id="KAK8742171.1"/>
    </source>
</evidence>
<name>A0AAW0XQT4_CHEQU</name>
<keyword evidence="3" id="KW-1185">Reference proteome</keyword>
<dbReference type="EMBL" id="JARKIK010000029">
    <property type="protein sequence ID" value="KAK8742171.1"/>
    <property type="molecule type" value="Genomic_DNA"/>
</dbReference>
<feature type="compositionally biased region" description="Low complexity" evidence="1">
    <location>
        <begin position="28"/>
        <end position="56"/>
    </location>
</feature>
<reference evidence="2 3" key="1">
    <citation type="journal article" date="2024" name="BMC Genomics">
        <title>Genome assembly of redclaw crayfish (Cherax quadricarinatus) provides insights into its immune adaptation and hypoxia tolerance.</title>
        <authorList>
            <person name="Liu Z."/>
            <person name="Zheng J."/>
            <person name="Li H."/>
            <person name="Fang K."/>
            <person name="Wang S."/>
            <person name="He J."/>
            <person name="Zhou D."/>
            <person name="Weng S."/>
            <person name="Chi M."/>
            <person name="Gu Z."/>
            <person name="He J."/>
            <person name="Li F."/>
            <person name="Wang M."/>
        </authorList>
    </citation>
    <scope>NUCLEOTIDE SEQUENCE [LARGE SCALE GENOMIC DNA]</scope>
    <source>
        <strain evidence="2">ZL_2023a</strain>
    </source>
</reference>
<dbReference type="Proteomes" id="UP001445076">
    <property type="component" value="Unassembled WGS sequence"/>
</dbReference>
<protein>
    <submittedName>
        <fullName evidence="2">Uncharacterized protein</fullName>
    </submittedName>
</protein>
<evidence type="ECO:0000256" key="1">
    <source>
        <dbReference type="SAM" id="MobiDB-lite"/>
    </source>
</evidence>
<feature type="compositionally biased region" description="Polar residues" evidence="1">
    <location>
        <begin position="57"/>
        <end position="68"/>
    </location>
</feature>
<comment type="caution">
    <text evidence="2">The sequence shown here is derived from an EMBL/GenBank/DDBJ whole genome shotgun (WGS) entry which is preliminary data.</text>
</comment>
<dbReference type="AlphaFoldDB" id="A0AAW0XQT4"/>
<proteinExistence type="predicted"/>
<feature type="non-terminal residue" evidence="2">
    <location>
        <position position="1"/>
    </location>
</feature>
<accession>A0AAW0XQT4</accession>
<sequence length="124" mass="12918">VLPPPLDAIPPPLEIIPPPPPPVVAGLPAVPASLPPSAARTTVSSTKPSSVKVQKSYGGSPQSYTEVSAMQAHAAASSEPLKSILKKTPEAGKQQQRQQKLRKNSSTSQIEDPAGCTADHPHHQ</sequence>